<dbReference type="NCBIfam" id="TIGR01509">
    <property type="entry name" value="HAD-SF-IA-v3"/>
    <property type="match status" value="1"/>
</dbReference>
<dbReference type="GO" id="GO:0046872">
    <property type="term" value="F:metal ion binding"/>
    <property type="evidence" value="ECO:0007669"/>
    <property type="project" value="UniProtKB-KW"/>
</dbReference>
<keyword evidence="4" id="KW-0460">Magnesium</keyword>
<organism evidence="6 7">
    <name type="scientific">Filimonas zeae</name>
    <dbReference type="NCBI Taxonomy" id="1737353"/>
    <lineage>
        <taxon>Bacteria</taxon>
        <taxon>Pseudomonadati</taxon>
        <taxon>Bacteroidota</taxon>
        <taxon>Chitinophagia</taxon>
        <taxon>Chitinophagales</taxon>
        <taxon>Chitinophagaceae</taxon>
        <taxon>Filimonas</taxon>
    </lineage>
</organism>
<dbReference type="Gene3D" id="1.10.150.240">
    <property type="entry name" value="Putative phosphatase, domain 2"/>
    <property type="match status" value="1"/>
</dbReference>
<dbReference type="SFLD" id="SFLDG01135">
    <property type="entry name" value="C1.5.6:_HAD__Beta-PGM__Phospha"/>
    <property type="match status" value="1"/>
</dbReference>
<keyword evidence="7" id="KW-1185">Reference proteome</keyword>
<evidence type="ECO:0000313" key="7">
    <source>
        <dbReference type="Proteomes" id="UP000627292"/>
    </source>
</evidence>
<reference evidence="6" key="2">
    <citation type="submission" date="2020-09" db="EMBL/GenBank/DDBJ databases">
        <authorList>
            <person name="Sun Q."/>
            <person name="Zhou Y."/>
        </authorList>
    </citation>
    <scope>NUCLEOTIDE SEQUENCE</scope>
    <source>
        <strain evidence="6">CGMCC 1.15290</strain>
    </source>
</reference>
<comment type="cofactor">
    <cofactor evidence="1">
        <name>Mg(2+)</name>
        <dbReference type="ChEBI" id="CHEBI:18420"/>
    </cofactor>
</comment>
<dbReference type="PANTHER" id="PTHR46193">
    <property type="entry name" value="6-PHOSPHOGLUCONATE PHOSPHATASE"/>
    <property type="match status" value="1"/>
</dbReference>
<dbReference type="InterPro" id="IPR023214">
    <property type="entry name" value="HAD_sf"/>
</dbReference>
<dbReference type="SFLD" id="SFLDG01129">
    <property type="entry name" value="C1.5:_HAD__Beta-PGM__Phosphata"/>
    <property type="match status" value="1"/>
</dbReference>
<dbReference type="InterPro" id="IPR023198">
    <property type="entry name" value="PGP-like_dom2"/>
</dbReference>
<dbReference type="PANTHER" id="PTHR46193:SF18">
    <property type="entry name" value="HEXITOL PHOSPHATASE B"/>
    <property type="match status" value="1"/>
</dbReference>
<gene>
    <name evidence="6" type="ORF">GCM10011379_26420</name>
</gene>
<dbReference type="InterPro" id="IPR006439">
    <property type="entry name" value="HAD-SF_hydro_IA"/>
</dbReference>
<dbReference type="EMBL" id="BMIB01000003">
    <property type="protein sequence ID" value="GGH69277.1"/>
    <property type="molecule type" value="Genomic_DNA"/>
</dbReference>
<evidence type="ECO:0000256" key="3">
    <source>
        <dbReference type="ARBA" id="ARBA00022723"/>
    </source>
</evidence>
<sequence length="221" mass="24891">MIQPKAFLFDLNGTMIDDMFYHGQAWYEVLTQDVKASFTRAEVDKQMYGKNEEVLNRLFGAGYFTPGRVQELSFEKEKRYQAAYKPHLQLINGLGSFLRKAQESHIAMAIGTAAITFNVDFTVDNLDIRRYFDVIVSADDVTTSKPHPETFLKCADLLKVPYEECVVFEDAPKGVEAALNAGMKAVVITTMHPAHEFAAYPNVLACVKDYTDPVLEKLFVA</sequence>
<dbReference type="Gene3D" id="3.40.50.1000">
    <property type="entry name" value="HAD superfamily/HAD-like"/>
    <property type="match status" value="1"/>
</dbReference>
<dbReference type="CDD" id="cd07505">
    <property type="entry name" value="HAD_BPGM-like"/>
    <property type="match status" value="1"/>
</dbReference>
<reference evidence="6" key="1">
    <citation type="journal article" date="2014" name="Int. J. Syst. Evol. Microbiol.">
        <title>Complete genome sequence of Corynebacterium casei LMG S-19264T (=DSM 44701T), isolated from a smear-ripened cheese.</title>
        <authorList>
            <consortium name="US DOE Joint Genome Institute (JGI-PGF)"/>
            <person name="Walter F."/>
            <person name="Albersmeier A."/>
            <person name="Kalinowski J."/>
            <person name="Ruckert C."/>
        </authorList>
    </citation>
    <scope>NUCLEOTIDE SEQUENCE</scope>
    <source>
        <strain evidence="6">CGMCC 1.15290</strain>
    </source>
</reference>
<dbReference type="InterPro" id="IPR041492">
    <property type="entry name" value="HAD_2"/>
</dbReference>
<name>A0A917IYQ5_9BACT</name>
<dbReference type="Proteomes" id="UP000627292">
    <property type="component" value="Unassembled WGS sequence"/>
</dbReference>
<comment type="caution">
    <text evidence="6">The sequence shown here is derived from an EMBL/GenBank/DDBJ whole genome shotgun (WGS) entry which is preliminary data.</text>
</comment>
<dbReference type="GO" id="GO:0003824">
    <property type="term" value="F:catalytic activity"/>
    <property type="evidence" value="ECO:0007669"/>
    <property type="project" value="UniProtKB-ARBA"/>
</dbReference>
<evidence type="ECO:0000256" key="2">
    <source>
        <dbReference type="ARBA" id="ARBA00006171"/>
    </source>
</evidence>
<dbReference type="RefSeq" id="WP_188952952.1">
    <property type="nucleotide sequence ID" value="NZ_BMIB01000003.1"/>
</dbReference>
<evidence type="ECO:0000256" key="5">
    <source>
        <dbReference type="ARBA" id="ARBA00023277"/>
    </source>
</evidence>
<dbReference type="InterPro" id="IPR051600">
    <property type="entry name" value="Beta-PGM-like"/>
</dbReference>
<dbReference type="Pfam" id="PF13419">
    <property type="entry name" value="HAD_2"/>
    <property type="match status" value="1"/>
</dbReference>
<dbReference type="InterPro" id="IPR036412">
    <property type="entry name" value="HAD-like_sf"/>
</dbReference>
<dbReference type="SUPFAM" id="SSF56784">
    <property type="entry name" value="HAD-like"/>
    <property type="match status" value="1"/>
</dbReference>
<keyword evidence="3" id="KW-0479">Metal-binding</keyword>
<dbReference type="SFLD" id="SFLDS00003">
    <property type="entry name" value="Haloacid_Dehalogenase"/>
    <property type="match status" value="1"/>
</dbReference>
<evidence type="ECO:0000313" key="6">
    <source>
        <dbReference type="EMBL" id="GGH69277.1"/>
    </source>
</evidence>
<keyword evidence="5" id="KW-0119">Carbohydrate metabolism</keyword>
<protein>
    <submittedName>
        <fullName evidence="6">Beta-phosphoglucomutase</fullName>
    </submittedName>
</protein>
<proteinExistence type="inferred from homology"/>
<evidence type="ECO:0000256" key="4">
    <source>
        <dbReference type="ARBA" id="ARBA00022842"/>
    </source>
</evidence>
<evidence type="ECO:0000256" key="1">
    <source>
        <dbReference type="ARBA" id="ARBA00001946"/>
    </source>
</evidence>
<comment type="similarity">
    <text evidence="2">Belongs to the HAD-like hydrolase superfamily. CbbY/CbbZ/Gph/YieH family.</text>
</comment>
<dbReference type="AlphaFoldDB" id="A0A917IYQ5"/>
<accession>A0A917IYQ5</accession>